<evidence type="ECO:0000313" key="2">
    <source>
        <dbReference type="Proteomes" id="UP000683000"/>
    </source>
</evidence>
<organism evidence="1 2">
    <name type="scientific">Boletus reticuloceps</name>
    <dbReference type="NCBI Taxonomy" id="495285"/>
    <lineage>
        <taxon>Eukaryota</taxon>
        <taxon>Fungi</taxon>
        <taxon>Dikarya</taxon>
        <taxon>Basidiomycota</taxon>
        <taxon>Agaricomycotina</taxon>
        <taxon>Agaricomycetes</taxon>
        <taxon>Agaricomycetidae</taxon>
        <taxon>Boletales</taxon>
        <taxon>Boletineae</taxon>
        <taxon>Boletaceae</taxon>
        <taxon>Boletoideae</taxon>
        <taxon>Boletus</taxon>
    </lineage>
</organism>
<dbReference type="OrthoDB" id="2694129at2759"/>
<reference evidence="1" key="1">
    <citation type="submission" date="2021-03" db="EMBL/GenBank/DDBJ databases">
        <title>Evolutionary innovations through gain and loss of genes in the ectomycorrhizal Boletales.</title>
        <authorList>
            <person name="Wu G."/>
            <person name="Miyauchi S."/>
            <person name="Morin E."/>
            <person name="Yang Z.-L."/>
            <person name="Xu J."/>
            <person name="Martin F.M."/>
        </authorList>
    </citation>
    <scope>NUCLEOTIDE SEQUENCE</scope>
    <source>
        <strain evidence="1">BR01</strain>
    </source>
</reference>
<evidence type="ECO:0000313" key="1">
    <source>
        <dbReference type="EMBL" id="KAG6371779.1"/>
    </source>
</evidence>
<dbReference type="EMBL" id="JAGFBS010000032">
    <property type="protein sequence ID" value="KAG6371779.1"/>
    <property type="molecule type" value="Genomic_DNA"/>
</dbReference>
<dbReference type="Proteomes" id="UP000683000">
    <property type="component" value="Unassembled WGS sequence"/>
</dbReference>
<accession>A0A8I2YGR9</accession>
<dbReference type="AlphaFoldDB" id="A0A8I2YGR9"/>
<name>A0A8I2YGR9_9AGAM</name>
<proteinExistence type="predicted"/>
<protein>
    <submittedName>
        <fullName evidence="1">Uncharacterized protein</fullName>
    </submittedName>
</protein>
<keyword evidence="2" id="KW-1185">Reference proteome</keyword>
<gene>
    <name evidence="1" type="ORF">JVT61DRAFT_9134</name>
</gene>
<sequence>MLQQHPPVTVNLVDNVFSSPHPTLLSLGFAFSNVLQEFAAFQASISSLNPVPCLYFDMSPVSKLPFVLYPHVDHIVRLLIELDSKLRLFLGIAQSSDRPHGDIPHHTTPSSQVDTLRSLRPSIQHALHQIQAHLRLVVSLSNPTNTEYVGRPSSAFCYVGYRWDQFHGLVVDFEDDFINFVKLMDKLLSVRRCLNT</sequence>
<comment type="caution">
    <text evidence="1">The sequence shown here is derived from an EMBL/GenBank/DDBJ whole genome shotgun (WGS) entry which is preliminary data.</text>
</comment>